<dbReference type="GO" id="GO:0006511">
    <property type="term" value="P:ubiquitin-dependent protein catabolic process"/>
    <property type="evidence" value="ECO:0007669"/>
    <property type="project" value="InterPro"/>
</dbReference>
<protein>
    <submittedName>
        <fullName evidence="4">Ubiquitin fusion degradation protein 1-like protein</fullName>
    </submittedName>
</protein>
<evidence type="ECO:0000259" key="3">
    <source>
        <dbReference type="Pfam" id="PF03152"/>
    </source>
</evidence>
<dbReference type="InterPro" id="IPR042299">
    <property type="entry name" value="Ufd1-like_Nn"/>
</dbReference>
<evidence type="ECO:0000256" key="1">
    <source>
        <dbReference type="ARBA" id="ARBA00006043"/>
    </source>
</evidence>
<comment type="similarity">
    <text evidence="1">Belongs to the UFD1 family.</text>
</comment>
<dbReference type="GO" id="GO:0034098">
    <property type="term" value="C:VCP-NPL4-UFD1 AAA ATPase complex"/>
    <property type="evidence" value="ECO:0007669"/>
    <property type="project" value="TreeGrafter"/>
</dbReference>
<dbReference type="GO" id="GO:0036503">
    <property type="term" value="P:ERAD pathway"/>
    <property type="evidence" value="ECO:0007669"/>
    <property type="project" value="TreeGrafter"/>
</dbReference>
<keyword evidence="2" id="KW-0833">Ubl conjugation pathway</keyword>
<dbReference type="EMBL" id="MTYJ01000290">
    <property type="protein sequence ID" value="OWA52874.1"/>
    <property type="molecule type" value="Genomic_DNA"/>
</dbReference>
<evidence type="ECO:0000313" key="4">
    <source>
        <dbReference type="EMBL" id="OWA52874.1"/>
    </source>
</evidence>
<proteinExistence type="inferred from homology"/>
<accession>A0A9X6NGM3</accession>
<dbReference type="PANTHER" id="PTHR12555">
    <property type="entry name" value="UBIQUITIN FUSION DEGRADATON PROTEIN 1"/>
    <property type="match status" value="1"/>
</dbReference>
<dbReference type="OrthoDB" id="422728at2759"/>
<dbReference type="InterPro" id="IPR055417">
    <property type="entry name" value="UFD1_N1"/>
</dbReference>
<dbReference type="Gene3D" id="2.40.40.50">
    <property type="entry name" value="Ubiquitin fusion degradation protein UFD1, N-terminal domain"/>
    <property type="match status" value="1"/>
</dbReference>
<keyword evidence="5" id="KW-1185">Reference proteome</keyword>
<dbReference type="Proteomes" id="UP000192578">
    <property type="component" value="Unassembled WGS sequence"/>
</dbReference>
<dbReference type="GO" id="GO:0031593">
    <property type="term" value="F:polyubiquitin modification-dependent protein binding"/>
    <property type="evidence" value="ECO:0007669"/>
    <property type="project" value="TreeGrafter"/>
</dbReference>
<reference evidence="5" key="1">
    <citation type="submission" date="2017-01" db="EMBL/GenBank/DDBJ databases">
        <title>Comparative genomics of anhydrobiosis in the tardigrade Hypsibius dujardini.</title>
        <authorList>
            <person name="Yoshida Y."/>
            <person name="Koutsovoulos G."/>
            <person name="Laetsch D."/>
            <person name="Stevens L."/>
            <person name="Kumar S."/>
            <person name="Horikawa D."/>
            <person name="Ishino K."/>
            <person name="Komine S."/>
            <person name="Tomita M."/>
            <person name="Blaxter M."/>
            <person name="Arakawa K."/>
        </authorList>
    </citation>
    <scope>NUCLEOTIDE SEQUENCE [LARGE SCALE GENOMIC DNA]</scope>
    <source>
        <strain evidence="5">Z151</strain>
    </source>
</reference>
<feature type="domain" description="Ubiquitin fusion degradation protein UFD1 N-terminal subdomain 1" evidence="3">
    <location>
        <begin position="1"/>
        <end position="70"/>
    </location>
</feature>
<dbReference type="Pfam" id="PF03152">
    <property type="entry name" value="UFD1_N1"/>
    <property type="match status" value="1"/>
</dbReference>
<sequence length="94" mass="10617">MPPSALETLHRINVQFPMLFKLTNSVKNRISHCGVLEFIAEEGLCYMPSWMMRNLQLGDGDRISVQNVSLSNASFVKFQPTSSEFLDITDPRAV</sequence>
<evidence type="ECO:0000313" key="5">
    <source>
        <dbReference type="Proteomes" id="UP000192578"/>
    </source>
</evidence>
<name>A0A9X6NGM3_HYPEX</name>
<gene>
    <name evidence="4" type="ORF">BV898_17316</name>
</gene>
<dbReference type="PANTHER" id="PTHR12555:SF13">
    <property type="entry name" value="UBIQUITIN RECOGNITION FACTOR IN ER-ASSOCIATED DEGRADATION PROTEIN 1"/>
    <property type="match status" value="1"/>
</dbReference>
<evidence type="ECO:0000256" key="2">
    <source>
        <dbReference type="ARBA" id="ARBA00022786"/>
    </source>
</evidence>
<dbReference type="AlphaFoldDB" id="A0A9X6NGM3"/>
<dbReference type="InterPro" id="IPR004854">
    <property type="entry name" value="Ufd1-like"/>
</dbReference>
<comment type="caution">
    <text evidence="4">The sequence shown here is derived from an EMBL/GenBank/DDBJ whole genome shotgun (WGS) entry which is preliminary data.</text>
</comment>
<organism evidence="4 5">
    <name type="scientific">Hypsibius exemplaris</name>
    <name type="common">Freshwater tardigrade</name>
    <dbReference type="NCBI Taxonomy" id="2072580"/>
    <lineage>
        <taxon>Eukaryota</taxon>
        <taxon>Metazoa</taxon>
        <taxon>Ecdysozoa</taxon>
        <taxon>Tardigrada</taxon>
        <taxon>Eutardigrada</taxon>
        <taxon>Parachela</taxon>
        <taxon>Hypsibioidea</taxon>
        <taxon>Hypsibiidae</taxon>
        <taxon>Hypsibius</taxon>
    </lineage>
</organism>